<evidence type="ECO:0000313" key="2">
    <source>
        <dbReference type="Proteomes" id="UP001305815"/>
    </source>
</evidence>
<accession>A0ABM8I1E8</accession>
<dbReference type="Proteomes" id="UP001305815">
    <property type="component" value="Chromosome"/>
</dbReference>
<organism evidence="1 2">
    <name type="scientific">Claveliimonas bilis</name>
    <dbReference type="NCBI Taxonomy" id="3028070"/>
    <lineage>
        <taxon>Bacteria</taxon>
        <taxon>Bacillati</taxon>
        <taxon>Bacillota</taxon>
        <taxon>Clostridia</taxon>
        <taxon>Lachnospirales</taxon>
        <taxon>Lachnospiraceae</taxon>
        <taxon>Claveliimonas</taxon>
    </lineage>
</organism>
<sequence>MRQYQLKETKEIQKTIKKIVCNKCGREIPFDKSGPQEDFLSVEKRWGYFSDKDNQVDCFDLCEKCYDEFVSTFVIPIGE</sequence>
<name>A0ABM8I1E8_9FIRM</name>
<keyword evidence="2" id="KW-1185">Reference proteome</keyword>
<dbReference type="RefSeq" id="WP_230106944.1">
    <property type="nucleotide sequence ID" value="NZ_AP024845.1"/>
</dbReference>
<protein>
    <submittedName>
        <fullName evidence="1">Uncharacterized protein</fullName>
    </submittedName>
</protein>
<reference evidence="2" key="1">
    <citation type="journal article" date="2023" name="Int. J. Syst. Evol. Microbiol.">
        <title>Claveliimonas bilis gen. nov., sp. nov., deoxycholic acid-producing bacteria isolated from human faeces, and reclassification of Sellimonas monacensis Zenner et al. 2021 as Claveliimonas monacensis comb. nov.</title>
        <authorList>
            <person name="Hisatomi A."/>
            <person name="Kastawa N.W.E.P.G."/>
            <person name="Song I."/>
            <person name="Ohkuma M."/>
            <person name="Fukiya S."/>
            <person name="Sakamoto M."/>
        </authorList>
    </citation>
    <scope>NUCLEOTIDE SEQUENCE [LARGE SCALE GENOMIC DNA]</scope>
    <source>
        <strain evidence="2">12BBH14</strain>
    </source>
</reference>
<dbReference type="EMBL" id="AP027742">
    <property type="protein sequence ID" value="BDZ76653.1"/>
    <property type="molecule type" value="Genomic_DNA"/>
</dbReference>
<gene>
    <name evidence="1" type="ORF">Lac1_08360</name>
</gene>
<proteinExistence type="predicted"/>
<evidence type="ECO:0000313" key="1">
    <source>
        <dbReference type="EMBL" id="BDZ76653.1"/>
    </source>
</evidence>